<dbReference type="InterPro" id="IPR000594">
    <property type="entry name" value="ThiF_NAD_FAD-bd"/>
</dbReference>
<feature type="domain" description="THIF-type NAD/FAD binding fold" evidence="1">
    <location>
        <begin position="10"/>
        <end position="244"/>
    </location>
</feature>
<dbReference type="PANTHER" id="PTHR43267">
    <property type="entry name" value="TRNA THREONYLCARBAMOYLADENOSINE DEHYDRATASE"/>
    <property type="match status" value="1"/>
</dbReference>
<evidence type="ECO:0000313" key="2">
    <source>
        <dbReference type="EMBL" id="ARU61784.1"/>
    </source>
</evidence>
<dbReference type="GO" id="GO:0061504">
    <property type="term" value="P:cyclic threonylcarbamoyladenosine biosynthetic process"/>
    <property type="evidence" value="ECO:0007669"/>
    <property type="project" value="TreeGrafter"/>
</dbReference>
<dbReference type="FunFam" id="3.40.50.720:FF:000141">
    <property type="entry name" value="tRNA threonylcarbamoyladenosine dehydratase"/>
    <property type="match status" value="1"/>
</dbReference>
<dbReference type="Proteomes" id="UP000195437">
    <property type="component" value="Chromosome"/>
</dbReference>
<gene>
    <name evidence="2" type="ORF">CBW65_12665</name>
</gene>
<organism evidence="2 3">
    <name type="scientific">Tumebacillus avium</name>
    <dbReference type="NCBI Taxonomy" id="1903704"/>
    <lineage>
        <taxon>Bacteria</taxon>
        <taxon>Bacillati</taxon>
        <taxon>Bacillota</taxon>
        <taxon>Bacilli</taxon>
        <taxon>Bacillales</taxon>
        <taxon>Alicyclobacillaceae</taxon>
        <taxon>Tumebacillus</taxon>
    </lineage>
</organism>
<dbReference type="EMBL" id="CP021434">
    <property type="protein sequence ID" value="ARU61784.1"/>
    <property type="molecule type" value="Genomic_DNA"/>
</dbReference>
<dbReference type="OrthoDB" id="9804150at2"/>
<proteinExistence type="predicted"/>
<reference evidence="3" key="1">
    <citation type="submission" date="2017-05" db="EMBL/GenBank/DDBJ databases">
        <authorList>
            <person name="Sung H."/>
        </authorList>
    </citation>
    <scope>NUCLEOTIDE SEQUENCE [LARGE SCALE GENOMIC DNA]</scope>
    <source>
        <strain evidence="3">AR23208</strain>
    </source>
</reference>
<sequence>MLTRHSRTELVIGPEGVEKLQGSTVVVLGMGGVGSFTVEALARAGVGRLVLVDKDEVDVTNINRQIPALTSTIGQEKVDVMMKRVHEIAPDIEVIPLRMFYLEETKDEIFKYNPDFVVDAIDTISAKILLIVECHKRGIPIVASMGAANKVDPTMFRVMDISKTKVDPIAKIIRRKLKDHGIYKGVKVVCSLEQPAKPRIDVTEAIVPEHVKEGEAPRKAKNPPASISFVPSVAGLILASVVVRDMVGIEYKM</sequence>
<dbReference type="AlphaFoldDB" id="A0A1Y0IR21"/>
<dbReference type="CDD" id="cd00755">
    <property type="entry name" value="YgdL_like"/>
    <property type="match status" value="1"/>
</dbReference>
<dbReference type="Pfam" id="PF00899">
    <property type="entry name" value="ThiF"/>
    <property type="match status" value="1"/>
</dbReference>
<dbReference type="Gene3D" id="3.40.50.720">
    <property type="entry name" value="NAD(P)-binding Rossmann-like Domain"/>
    <property type="match status" value="1"/>
</dbReference>
<dbReference type="InterPro" id="IPR045886">
    <property type="entry name" value="ThiF/MoeB/HesA"/>
</dbReference>
<accession>A0A1Y0IR21</accession>
<dbReference type="GO" id="GO:0008641">
    <property type="term" value="F:ubiquitin-like modifier activating enzyme activity"/>
    <property type="evidence" value="ECO:0007669"/>
    <property type="project" value="InterPro"/>
</dbReference>
<dbReference type="RefSeq" id="WP_087457154.1">
    <property type="nucleotide sequence ID" value="NZ_CP021434.1"/>
</dbReference>
<protein>
    <submittedName>
        <fullName evidence="2">tRNA threonylcarbamoyladenosine dehydratase</fullName>
    </submittedName>
</protein>
<dbReference type="KEGG" id="tum:CBW65_12665"/>
<dbReference type="PANTHER" id="PTHR43267:SF1">
    <property type="entry name" value="TRNA THREONYLCARBAMOYLADENOSINE DEHYDRATASE"/>
    <property type="match status" value="1"/>
</dbReference>
<keyword evidence="3" id="KW-1185">Reference proteome</keyword>
<dbReference type="InterPro" id="IPR035985">
    <property type="entry name" value="Ubiquitin-activating_enz"/>
</dbReference>
<evidence type="ECO:0000313" key="3">
    <source>
        <dbReference type="Proteomes" id="UP000195437"/>
    </source>
</evidence>
<dbReference type="SUPFAM" id="SSF69572">
    <property type="entry name" value="Activating enzymes of the ubiquitin-like proteins"/>
    <property type="match status" value="1"/>
</dbReference>
<evidence type="ECO:0000259" key="1">
    <source>
        <dbReference type="Pfam" id="PF00899"/>
    </source>
</evidence>
<name>A0A1Y0IR21_9BACL</name>
<dbReference type="GO" id="GO:0061503">
    <property type="term" value="F:tRNA threonylcarbamoyladenosine dehydratase"/>
    <property type="evidence" value="ECO:0007669"/>
    <property type="project" value="TreeGrafter"/>
</dbReference>